<accession>A0ABZ1CA88</accession>
<dbReference type="RefSeq" id="WP_221031707.1">
    <property type="nucleotide sequence ID" value="NZ_CP139781.1"/>
</dbReference>
<evidence type="ECO:0000313" key="2">
    <source>
        <dbReference type="Proteomes" id="UP000738431"/>
    </source>
</evidence>
<protein>
    <submittedName>
        <fullName evidence="1">Uncharacterized protein</fullName>
    </submittedName>
</protein>
<evidence type="ECO:0000313" key="1">
    <source>
        <dbReference type="EMBL" id="WRQ88602.1"/>
    </source>
</evidence>
<reference evidence="1 2" key="1">
    <citation type="submission" date="2023-12" db="EMBL/GenBank/DDBJ databases">
        <title>Description of an unclassified Opitutus bacterium of Verrucomicrobiota.</title>
        <authorList>
            <person name="Zhang D.-F."/>
        </authorList>
    </citation>
    <scope>NUCLEOTIDE SEQUENCE [LARGE SCALE GENOMIC DNA]</scope>
    <source>
        <strain evidence="1 2">WL0086</strain>
    </source>
</reference>
<sequence>MRLPRKCGRGKNRQISLSTTCHATASARRFELMRGILAGQDIDPLTKSWRHNLVSEANLVRQFPDLFVAEPSDERKQVA</sequence>
<proteinExistence type="predicted"/>
<dbReference type="EMBL" id="CP139781">
    <property type="protein sequence ID" value="WRQ88602.1"/>
    <property type="molecule type" value="Genomic_DNA"/>
</dbReference>
<organism evidence="1 2">
    <name type="scientific">Actomonas aquatica</name>
    <dbReference type="NCBI Taxonomy" id="2866162"/>
    <lineage>
        <taxon>Bacteria</taxon>
        <taxon>Pseudomonadati</taxon>
        <taxon>Verrucomicrobiota</taxon>
        <taxon>Opitutia</taxon>
        <taxon>Opitutales</taxon>
        <taxon>Opitutaceae</taxon>
        <taxon>Actomonas</taxon>
    </lineage>
</organism>
<dbReference type="Proteomes" id="UP000738431">
    <property type="component" value="Chromosome"/>
</dbReference>
<keyword evidence="2" id="KW-1185">Reference proteome</keyword>
<name>A0ABZ1CA88_9BACT</name>
<gene>
    <name evidence="1" type="ORF">K1X11_004245</name>
</gene>